<reference evidence="11" key="1">
    <citation type="journal article" date="2019" name="Int. J. Syst. Evol. Microbiol.">
        <title>The Global Catalogue of Microorganisms (GCM) 10K type strain sequencing project: providing services to taxonomists for standard genome sequencing and annotation.</title>
        <authorList>
            <consortium name="The Broad Institute Genomics Platform"/>
            <consortium name="The Broad Institute Genome Sequencing Center for Infectious Disease"/>
            <person name="Wu L."/>
            <person name="Ma J."/>
        </authorList>
    </citation>
    <scope>NUCLEOTIDE SEQUENCE [LARGE SCALE GENOMIC DNA]</scope>
    <source>
        <strain evidence="11">CCUG 58412</strain>
    </source>
</reference>
<feature type="transmembrane region" description="Helical" evidence="8">
    <location>
        <begin position="333"/>
        <end position="351"/>
    </location>
</feature>
<dbReference type="GO" id="GO:0016757">
    <property type="term" value="F:glycosyltransferase activity"/>
    <property type="evidence" value="ECO:0007669"/>
    <property type="project" value="UniProtKB-KW"/>
</dbReference>
<keyword evidence="11" id="KW-1185">Reference proteome</keyword>
<feature type="transmembrane region" description="Helical" evidence="8">
    <location>
        <begin position="129"/>
        <end position="148"/>
    </location>
</feature>
<gene>
    <name evidence="10" type="ORF">ACFQ1Z_11385</name>
</gene>
<dbReference type="PANTHER" id="PTHR33908">
    <property type="entry name" value="MANNOSYLTRANSFERASE YKCB-RELATED"/>
    <property type="match status" value="1"/>
</dbReference>
<feature type="transmembrane region" description="Helical" evidence="8">
    <location>
        <begin position="104"/>
        <end position="122"/>
    </location>
</feature>
<evidence type="ECO:0000256" key="2">
    <source>
        <dbReference type="ARBA" id="ARBA00022475"/>
    </source>
</evidence>
<organism evidence="10 11">
    <name type="scientific">Methylophilus luteus</name>
    <dbReference type="NCBI Taxonomy" id="640108"/>
    <lineage>
        <taxon>Bacteria</taxon>
        <taxon>Pseudomonadati</taxon>
        <taxon>Pseudomonadota</taxon>
        <taxon>Betaproteobacteria</taxon>
        <taxon>Nitrosomonadales</taxon>
        <taxon>Methylophilaceae</taxon>
        <taxon>Methylophilus</taxon>
    </lineage>
</organism>
<comment type="subcellular location">
    <subcellularLocation>
        <location evidence="1">Cell membrane</location>
        <topology evidence="1">Multi-pass membrane protein</topology>
    </subcellularLocation>
</comment>
<dbReference type="InterPro" id="IPR050297">
    <property type="entry name" value="LipidA_mod_glycosyltrf_83"/>
</dbReference>
<feature type="transmembrane region" description="Helical" evidence="8">
    <location>
        <begin position="12"/>
        <end position="36"/>
    </location>
</feature>
<dbReference type="EMBL" id="JBHTKB010000002">
    <property type="protein sequence ID" value="MFD0914153.1"/>
    <property type="molecule type" value="Genomic_DNA"/>
</dbReference>
<evidence type="ECO:0000256" key="8">
    <source>
        <dbReference type="SAM" id="Phobius"/>
    </source>
</evidence>
<evidence type="ECO:0000256" key="6">
    <source>
        <dbReference type="ARBA" id="ARBA00022989"/>
    </source>
</evidence>
<keyword evidence="5 8" id="KW-0812">Transmembrane</keyword>
<feature type="transmembrane region" description="Helical" evidence="8">
    <location>
        <begin position="76"/>
        <end position="98"/>
    </location>
</feature>
<evidence type="ECO:0000259" key="9">
    <source>
        <dbReference type="Pfam" id="PF13231"/>
    </source>
</evidence>
<keyword evidence="4 10" id="KW-0808">Transferase</keyword>
<evidence type="ECO:0000256" key="5">
    <source>
        <dbReference type="ARBA" id="ARBA00022692"/>
    </source>
</evidence>
<dbReference type="InterPro" id="IPR038731">
    <property type="entry name" value="RgtA/B/C-like"/>
</dbReference>
<evidence type="ECO:0000313" key="10">
    <source>
        <dbReference type="EMBL" id="MFD0914153.1"/>
    </source>
</evidence>
<dbReference type="Pfam" id="PF13231">
    <property type="entry name" value="PMT_2"/>
    <property type="match status" value="1"/>
</dbReference>
<evidence type="ECO:0000256" key="1">
    <source>
        <dbReference type="ARBA" id="ARBA00004651"/>
    </source>
</evidence>
<feature type="transmembrane region" description="Helical" evidence="8">
    <location>
        <begin position="293"/>
        <end position="313"/>
    </location>
</feature>
<feature type="transmembrane region" description="Helical" evidence="8">
    <location>
        <begin position="183"/>
        <end position="212"/>
    </location>
</feature>
<keyword evidence="2" id="KW-1003">Cell membrane</keyword>
<accession>A0ABW3F8L5</accession>
<evidence type="ECO:0000256" key="4">
    <source>
        <dbReference type="ARBA" id="ARBA00022679"/>
    </source>
</evidence>
<keyword evidence="6 8" id="KW-1133">Transmembrane helix</keyword>
<feature type="transmembrane region" description="Helical" evidence="8">
    <location>
        <begin position="232"/>
        <end position="253"/>
    </location>
</feature>
<feature type="transmembrane region" description="Helical" evidence="8">
    <location>
        <begin position="394"/>
        <end position="416"/>
    </location>
</feature>
<keyword evidence="7 8" id="KW-0472">Membrane</keyword>
<keyword evidence="3 10" id="KW-0328">Glycosyltransferase</keyword>
<name>A0ABW3F8L5_9PROT</name>
<feature type="domain" description="Glycosyltransferase RgtA/B/C/D-like" evidence="9">
    <location>
        <begin position="104"/>
        <end position="220"/>
    </location>
</feature>
<sequence length="547" mass="61417">MFVVPMKPAPAHFFSASTLTWLTRLFWLGLIGWVALTFRQHGISNDEYVQHTYGQMLLDWYRSGFTDQDAFHYRNLYLYGGLFDIIAAALDPYIPIMIWDIRHLLSALFGLLGFYGVARFAHLLGGQRLALLAMALLLLTVSWSGTMFTHTKDVPFATCMLWALYATALVVRDMENVSGKAIVLLGFAVGGALGLRVGGAFAVIYLILLVVWRAWLDHKHNGSPVFSRLLRMVLVLLPAAVLAFVFMAICWPWSVIDVDNMLEAAESFSHFDFNMQTMANGVMYNIGDVPRSYLFQYLAVKLPEAALLGLAALPALWLLCRKACTAADMQTRITLHTLLLGIGFPLAFVLNDKPALYNGVRHFTFLLPLLAILAAWALVAVWQALADSRMAGRAIYQGLWAGVLTGLMLVTLVDIVQLHPYEYVRLNRLAGDQKQAQFKWEDDYWSSALRAAADQLLDMKLPARPGPYWVGACVDTPQIEPYLDGRFSVTRKWEEADFYLSTTNMHCHEVMQGKVIINIQREGMSLAVVKDRRQLQGKDRLATPAKN</sequence>
<evidence type="ECO:0000313" key="11">
    <source>
        <dbReference type="Proteomes" id="UP001597128"/>
    </source>
</evidence>
<evidence type="ECO:0000256" key="7">
    <source>
        <dbReference type="ARBA" id="ARBA00023136"/>
    </source>
</evidence>
<proteinExistence type="predicted"/>
<dbReference type="Proteomes" id="UP001597128">
    <property type="component" value="Unassembled WGS sequence"/>
</dbReference>
<dbReference type="EC" id="2.4.-.-" evidence="10"/>
<comment type="caution">
    <text evidence="10">The sequence shown here is derived from an EMBL/GenBank/DDBJ whole genome shotgun (WGS) entry which is preliminary data.</text>
</comment>
<feature type="transmembrane region" description="Helical" evidence="8">
    <location>
        <begin position="363"/>
        <end position="382"/>
    </location>
</feature>
<evidence type="ECO:0000256" key="3">
    <source>
        <dbReference type="ARBA" id="ARBA00022676"/>
    </source>
</evidence>
<dbReference type="PANTHER" id="PTHR33908:SF11">
    <property type="entry name" value="MEMBRANE PROTEIN"/>
    <property type="match status" value="1"/>
</dbReference>
<protein>
    <submittedName>
        <fullName evidence="10">Glycosyltransferase family 39 protein</fullName>
        <ecNumber evidence="10">2.4.-.-</ecNumber>
    </submittedName>
</protein>